<dbReference type="PANTHER" id="PTHR11062:SF376">
    <property type="entry name" value="EXOSTOSIN FAMILY PROTEIN"/>
    <property type="match status" value="1"/>
</dbReference>
<proteinExistence type="inferred from homology"/>
<evidence type="ECO:0000256" key="4">
    <source>
        <dbReference type="PROSITE-ProRule" id="PRU00076"/>
    </source>
</evidence>
<dbReference type="EMBL" id="LGRX02008735">
    <property type="protein sequence ID" value="KAK3272896.1"/>
    <property type="molecule type" value="Genomic_DNA"/>
</dbReference>
<sequence length="764" mass="83876">MALELSTATKRDKLINSFETAMPVTNVSGTINVVQASRVPSAELSETFDVNVSAMAMPVTNVSGTINVVQASRVPSAELSETFDVNVSAMAMPVTNVSGTINVVQASRVPFAELYETFDVNVSAKTTRSKRHKFLNTSVAQTPRSLPPPTPYQETSDRLRNRPPSTPYQETSDSPPTTTFWRTPDRPPNSPPGGFHVEGGTSGGSGSSTCPAGCAERGTCHVEYGRCDCPLGWGGVACSELLTPACHVAPHYVLPCSKQRLPYPCECKLQCEALASSTGSTFPGPCLDVSNATEGMAAVMMRPQELPQMEVTRMRLFPLSADSRRRIADLRPLDECPGNCSFHGWCAGVKGRQQCACFFGRRGKICELDSLVYCPSACSGRGRCKRGFCHCDPGAYGLDCSLVHAPREGRRASRLWWEKDTGGEEGPAVRPLVYVYELPARFTTWPMGWSNSQRGDFDRPIGHGILERLLSSRHRTAVPEKADYFFVPVVGMRAVRRLAAMEYIRARWPFWNMSTTPNHIWVGTDDLGASNYFSPGRPPPEEFSKKSIFLQHLGLQVGAWRDATAGCYHKNQDIVIPPLDPQQHTRPPSPHFSNPPHLEKTTFFFFAGTIKYNQPNRKHNVRLLVERAHANRSGYVIINGPVTDYTYAMAQSVFCLAAPGKEAYRMVGPHAAIYASYMAASQSGIDASYMAAEILPYDKFTVRIAEMEIPRMHIILAGISNATIANMQKELACVYPVRLFSVQGTACAHAVHHGPVDEIGQNKA</sequence>
<dbReference type="AlphaFoldDB" id="A0AAE0L5H3"/>
<dbReference type="GO" id="GO:0000139">
    <property type="term" value="C:Golgi membrane"/>
    <property type="evidence" value="ECO:0007669"/>
    <property type="project" value="UniProtKB-SubCell"/>
</dbReference>
<feature type="region of interest" description="Disordered" evidence="5">
    <location>
        <begin position="126"/>
        <end position="208"/>
    </location>
</feature>
<keyword evidence="4" id="KW-0245">EGF-like domain</keyword>
<feature type="disulfide bond" evidence="4">
    <location>
        <begin position="336"/>
        <end position="346"/>
    </location>
</feature>
<evidence type="ECO:0000313" key="8">
    <source>
        <dbReference type="Proteomes" id="UP001190700"/>
    </source>
</evidence>
<gene>
    <name evidence="7" type="ORF">CYMTET_18835</name>
</gene>
<feature type="disulfide bond" evidence="4">
    <location>
        <begin position="210"/>
        <end position="220"/>
    </location>
</feature>
<feature type="compositionally biased region" description="Polar residues" evidence="5">
    <location>
        <begin position="135"/>
        <end position="144"/>
    </location>
</feature>
<dbReference type="PROSITE" id="PS01186">
    <property type="entry name" value="EGF_2"/>
    <property type="match status" value="1"/>
</dbReference>
<evidence type="ECO:0000256" key="1">
    <source>
        <dbReference type="ARBA" id="ARBA00004323"/>
    </source>
</evidence>
<keyword evidence="4" id="KW-1015">Disulfide bond</keyword>
<dbReference type="PROSITE" id="PS00022">
    <property type="entry name" value="EGF_1"/>
    <property type="match status" value="2"/>
</dbReference>
<feature type="disulfide bond" evidence="4">
    <location>
        <begin position="229"/>
        <end position="238"/>
    </location>
</feature>
<evidence type="ECO:0000259" key="6">
    <source>
        <dbReference type="PROSITE" id="PS50026"/>
    </source>
</evidence>
<comment type="caution">
    <text evidence="7">The sequence shown here is derived from an EMBL/GenBank/DDBJ whole genome shotgun (WGS) entry which is preliminary data.</text>
</comment>
<evidence type="ECO:0000256" key="3">
    <source>
        <dbReference type="ARBA" id="ARBA00023034"/>
    </source>
</evidence>
<name>A0AAE0L5H3_9CHLO</name>
<dbReference type="PANTHER" id="PTHR11062">
    <property type="entry name" value="EXOSTOSIN HEPARAN SULFATE GLYCOSYLTRANSFERASE -RELATED"/>
    <property type="match status" value="1"/>
</dbReference>
<comment type="similarity">
    <text evidence="2">Belongs to the glycosyltransferase 47 family.</text>
</comment>
<evidence type="ECO:0000313" key="7">
    <source>
        <dbReference type="EMBL" id="KAK3272896.1"/>
    </source>
</evidence>
<dbReference type="InterPro" id="IPR040911">
    <property type="entry name" value="Exostosin_GT47"/>
</dbReference>
<feature type="disulfide bond" evidence="4">
    <location>
        <begin position="357"/>
        <end position="366"/>
    </location>
</feature>
<feature type="domain" description="EGF-like" evidence="6">
    <location>
        <begin position="206"/>
        <end position="239"/>
    </location>
</feature>
<accession>A0AAE0L5H3</accession>
<comment type="subcellular location">
    <subcellularLocation>
        <location evidence="1">Golgi apparatus membrane</location>
        <topology evidence="1">Single-pass type II membrane protein</topology>
    </subcellularLocation>
</comment>
<evidence type="ECO:0000256" key="2">
    <source>
        <dbReference type="ARBA" id="ARBA00010271"/>
    </source>
</evidence>
<protein>
    <recommendedName>
        <fullName evidence="6">EGF-like domain-containing protein</fullName>
    </recommendedName>
</protein>
<feature type="domain" description="EGF-like" evidence="6">
    <location>
        <begin position="332"/>
        <end position="367"/>
    </location>
</feature>
<comment type="caution">
    <text evidence="4">Lacks conserved residue(s) required for the propagation of feature annotation.</text>
</comment>
<keyword evidence="3" id="KW-0333">Golgi apparatus</keyword>
<dbReference type="GO" id="GO:0016757">
    <property type="term" value="F:glycosyltransferase activity"/>
    <property type="evidence" value="ECO:0007669"/>
    <property type="project" value="InterPro"/>
</dbReference>
<dbReference type="Gene3D" id="2.10.25.10">
    <property type="entry name" value="Laminin"/>
    <property type="match status" value="1"/>
</dbReference>
<keyword evidence="8" id="KW-1185">Reference proteome</keyword>
<dbReference type="PROSITE" id="PS50026">
    <property type="entry name" value="EGF_3"/>
    <property type="match status" value="2"/>
</dbReference>
<dbReference type="Pfam" id="PF03016">
    <property type="entry name" value="Exostosin_GT47"/>
    <property type="match status" value="1"/>
</dbReference>
<evidence type="ECO:0000256" key="5">
    <source>
        <dbReference type="SAM" id="MobiDB-lite"/>
    </source>
</evidence>
<organism evidence="7 8">
    <name type="scientific">Cymbomonas tetramitiformis</name>
    <dbReference type="NCBI Taxonomy" id="36881"/>
    <lineage>
        <taxon>Eukaryota</taxon>
        <taxon>Viridiplantae</taxon>
        <taxon>Chlorophyta</taxon>
        <taxon>Pyramimonadophyceae</taxon>
        <taxon>Pyramimonadales</taxon>
        <taxon>Pyramimonadaceae</taxon>
        <taxon>Cymbomonas</taxon>
    </lineage>
</organism>
<dbReference type="Proteomes" id="UP001190700">
    <property type="component" value="Unassembled WGS sequence"/>
</dbReference>
<reference evidence="7 8" key="1">
    <citation type="journal article" date="2015" name="Genome Biol. Evol.">
        <title>Comparative Genomics of a Bacterivorous Green Alga Reveals Evolutionary Causalities and Consequences of Phago-Mixotrophic Mode of Nutrition.</title>
        <authorList>
            <person name="Burns J.A."/>
            <person name="Paasch A."/>
            <person name="Narechania A."/>
            <person name="Kim E."/>
        </authorList>
    </citation>
    <scope>NUCLEOTIDE SEQUENCE [LARGE SCALE GENOMIC DNA]</scope>
    <source>
        <strain evidence="7 8">PLY_AMNH</strain>
    </source>
</reference>
<dbReference type="InterPro" id="IPR000742">
    <property type="entry name" value="EGF"/>
</dbReference>
<feature type="compositionally biased region" description="Polar residues" evidence="5">
    <location>
        <begin position="167"/>
        <end position="181"/>
    </location>
</feature>
<dbReference type="InterPro" id="IPR004263">
    <property type="entry name" value="Exostosin"/>
</dbReference>
<feature type="compositionally biased region" description="Gly residues" evidence="5">
    <location>
        <begin position="196"/>
        <end position="206"/>
    </location>
</feature>